<dbReference type="AlphaFoldDB" id="A0A4Q9VZA4"/>
<dbReference type="InterPro" id="IPR014456">
    <property type="entry name" value="UCP010244_IM"/>
</dbReference>
<dbReference type="PIRSF" id="PIRSF010244">
    <property type="entry name" value="UCP010244_imp"/>
    <property type="match status" value="1"/>
</dbReference>
<name>A0A4Q9VZA4_9HYPH</name>
<organism evidence="2 3">
    <name type="scientific">Siculibacillus lacustris</name>
    <dbReference type="NCBI Taxonomy" id="1549641"/>
    <lineage>
        <taxon>Bacteria</taxon>
        <taxon>Pseudomonadati</taxon>
        <taxon>Pseudomonadota</taxon>
        <taxon>Alphaproteobacteria</taxon>
        <taxon>Hyphomicrobiales</taxon>
        <taxon>Ancalomicrobiaceae</taxon>
        <taxon>Siculibacillus</taxon>
    </lineage>
</organism>
<proteinExistence type="predicted"/>
<feature type="domain" description="DUF1254" evidence="1">
    <location>
        <begin position="71"/>
        <end position="171"/>
    </location>
</feature>
<dbReference type="Proteomes" id="UP000292781">
    <property type="component" value="Unassembled WGS sequence"/>
</dbReference>
<accession>A0A4Q9VZA4</accession>
<gene>
    <name evidence="2" type="ORF">EYW49_02255</name>
</gene>
<evidence type="ECO:0000313" key="3">
    <source>
        <dbReference type="Proteomes" id="UP000292781"/>
    </source>
</evidence>
<dbReference type="Pfam" id="PF06863">
    <property type="entry name" value="DUF1254"/>
    <property type="match status" value="1"/>
</dbReference>
<dbReference type="InterPro" id="IPR010679">
    <property type="entry name" value="DUF1254"/>
</dbReference>
<dbReference type="OrthoDB" id="1346484at2"/>
<keyword evidence="3" id="KW-1185">Reference proteome</keyword>
<evidence type="ECO:0000259" key="1">
    <source>
        <dbReference type="Pfam" id="PF06863"/>
    </source>
</evidence>
<protein>
    <submittedName>
        <fullName evidence="2">DUF1254 domain-containing protein</fullName>
    </submittedName>
</protein>
<reference evidence="2 3" key="1">
    <citation type="submission" date="2019-02" db="EMBL/GenBank/DDBJ databases">
        <title>Siculibacillus lacustris gen. nov., sp. nov., a new rosette-forming bacterium isolated from a freshwater crater lake (Lake St. Ana, Romania).</title>
        <authorList>
            <person name="Felfoldi T."/>
            <person name="Marton Z."/>
            <person name="Szabo A."/>
            <person name="Mentes A."/>
            <person name="Boka K."/>
            <person name="Marialigeti K."/>
            <person name="Mathe I."/>
            <person name="Koncz M."/>
            <person name="Schumann P."/>
            <person name="Toth E."/>
        </authorList>
    </citation>
    <scope>NUCLEOTIDE SEQUENCE [LARGE SCALE GENOMIC DNA]</scope>
    <source>
        <strain evidence="2 3">SA-279</strain>
    </source>
</reference>
<sequence length="184" mass="19677">MIRLLVGLIGAVLLAGIVHIVTVFGVPRYAVADPWAEIAAFGADGVFRRLPPAEPGKATALPGLDPAMRHAICRFTLDGGPVRIKATPGDGYWILELYDRRGLPVYGIDDRAASQKAVDVLIATASQVARLRENPPEELDDIVVVDWKDRGGFALLKIFVPLASQAAEIDAALATAECRTTVLP</sequence>
<dbReference type="RefSeq" id="WP_131305529.1">
    <property type="nucleotide sequence ID" value="NZ_SJFN01000002.1"/>
</dbReference>
<evidence type="ECO:0000313" key="2">
    <source>
        <dbReference type="EMBL" id="TBW40999.1"/>
    </source>
</evidence>
<comment type="caution">
    <text evidence="2">The sequence shown here is derived from an EMBL/GenBank/DDBJ whole genome shotgun (WGS) entry which is preliminary data.</text>
</comment>
<dbReference type="EMBL" id="SJFN01000002">
    <property type="protein sequence ID" value="TBW40999.1"/>
    <property type="molecule type" value="Genomic_DNA"/>
</dbReference>